<gene>
    <name evidence="1" type="ORF">ACFPEN_26360</name>
</gene>
<accession>A0ABV9BQU6</accession>
<name>A0ABV9BQU6_9ACTN</name>
<reference evidence="2" key="1">
    <citation type="journal article" date="2019" name="Int. J. Syst. Evol. Microbiol.">
        <title>The Global Catalogue of Microorganisms (GCM) 10K type strain sequencing project: providing services to taxonomists for standard genome sequencing and annotation.</title>
        <authorList>
            <consortium name="The Broad Institute Genomics Platform"/>
            <consortium name="The Broad Institute Genome Sequencing Center for Infectious Disease"/>
            <person name="Wu L."/>
            <person name="Ma J."/>
        </authorList>
    </citation>
    <scope>NUCLEOTIDE SEQUENCE [LARGE SCALE GENOMIC DNA]</scope>
    <source>
        <strain evidence="2">CECT 8064</strain>
    </source>
</reference>
<keyword evidence="2" id="KW-1185">Reference proteome</keyword>
<dbReference type="EMBL" id="JBHSFS010000013">
    <property type="protein sequence ID" value="MFC4516442.1"/>
    <property type="molecule type" value="Genomic_DNA"/>
</dbReference>
<evidence type="ECO:0000313" key="2">
    <source>
        <dbReference type="Proteomes" id="UP001595990"/>
    </source>
</evidence>
<protein>
    <submittedName>
        <fullName evidence="1">Uncharacterized protein</fullName>
    </submittedName>
</protein>
<proteinExistence type="predicted"/>
<sequence>MRRFILPWGELSVFGDESLPDALWYTAETLRRLETRFRPALLRFGRWRTEAPYVAVWPTDRVLPDLAGNAEALQDHEMNGVVLAEIHTLTCQVCGARFQVVYPEGALPFFGDYFAAHRRIHGCLICHSDFSASRIQALALLPLPQ</sequence>
<organism evidence="1 2">
    <name type="scientific">Streptomyces ehimensis</name>
    <dbReference type="NCBI Taxonomy" id="68195"/>
    <lineage>
        <taxon>Bacteria</taxon>
        <taxon>Bacillati</taxon>
        <taxon>Actinomycetota</taxon>
        <taxon>Actinomycetes</taxon>
        <taxon>Kitasatosporales</taxon>
        <taxon>Streptomycetaceae</taxon>
        <taxon>Streptomyces</taxon>
    </lineage>
</organism>
<comment type="caution">
    <text evidence="1">The sequence shown here is derived from an EMBL/GenBank/DDBJ whole genome shotgun (WGS) entry which is preliminary data.</text>
</comment>
<dbReference type="Proteomes" id="UP001595990">
    <property type="component" value="Unassembled WGS sequence"/>
</dbReference>
<evidence type="ECO:0000313" key="1">
    <source>
        <dbReference type="EMBL" id="MFC4516442.1"/>
    </source>
</evidence>
<dbReference type="RefSeq" id="WP_411951714.1">
    <property type="nucleotide sequence ID" value="NZ_JBHSFS010000013.1"/>
</dbReference>